<evidence type="ECO:0000256" key="1">
    <source>
        <dbReference type="SAM" id="MobiDB-lite"/>
    </source>
</evidence>
<dbReference type="AlphaFoldDB" id="A0A0E9WQL2"/>
<reference evidence="2" key="1">
    <citation type="submission" date="2014-11" db="EMBL/GenBank/DDBJ databases">
        <authorList>
            <person name="Amaro Gonzalez C."/>
        </authorList>
    </citation>
    <scope>NUCLEOTIDE SEQUENCE</scope>
</reference>
<evidence type="ECO:0000313" key="2">
    <source>
        <dbReference type="EMBL" id="JAH92581.1"/>
    </source>
</evidence>
<name>A0A0E9WQL2_ANGAN</name>
<sequence length="60" mass="7089">MGQVQTTKYESIRKNTCRNLIVRRKKYMYNIQQQKPKKRPGSRIKCGLKNTAEASSTYKH</sequence>
<organism evidence="2">
    <name type="scientific">Anguilla anguilla</name>
    <name type="common">European freshwater eel</name>
    <name type="synonym">Muraena anguilla</name>
    <dbReference type="NCBI Taxonomy" id="7936"/>
    <lineage>
        <taxon>Eukaryota</taxon>
        <taxon>Metazoa</taxon>
        <taxon>Chordata</taxon>
        <taxon>Craniata</taxon>
        <taxon>Vertebrata</taxon>
        <taxon>Euteleostomi</taxon>
        <taxon>Actinopterygii</taxon>
        <taxon>Neopterygii</taxon>
        <taxon>Teleostei</taxon>
        <taxon>Anguilliformes</taxon>
        <taxon>Anguillidae</taxon>
        <taxon>Anguilla</taxon>
    </lineage>
</organism>
<reference evidence="2" key="2">
    <citation type="journal article" date="2015" name="Fish Shellfish Immunol.">
        <title>Early steps in the European eel (Anguilla anguilla)-Vibrio vulnificus interaction in the gills: Role of the RtxA13 toxin.</title>
        <authorList>
            <person name="Callol A."/>
            <person name="Pajuelo D."/>
            <person name="Ebbesson L."/>
            <person name="Teles M."/>
            <person name="MacKenzie S."/>
            <person name="Amaro C."/>
        </authorList>
    </citation>
    <scope>NUCLEOTIDE SEQUENCE</scope>
</reference>
<protein>
    <submittedName>
        <fullName evidence="2">Uncharacterized protein</fullName>
    </submittedName>
</protein>
<feature type="region of interest" description="Disordered" evidence="1">
    <location>
        <begin position="32"/>
        <end position="60"/>
    </location>
</feature>
<accession>A0A0E9WQL2</accession>
<dbReference type="EMBL" id="GBXM01015996">
    <property type="protein sequence ID" value="JAH92581.1"/>
    <property type="molecule type" value="Transcribed_RNA"/>
</dbReference>
<proteinExistence type="predicted"/>